<evidence type="ECO:0000313" key="8">
    <source>
        <dbReference type="Proteomes" id="UP000019141"/>
    </source>
</evidence>
<evidence type="ECO:0000259" key="6">
    <source>
        <dbReference type="PROSITE" id="PS51464"/>
    </source>
</evidence>
<dbReference type="NCBIfam" id="TIGR01135">
    <property type="entry name" value="glmS"/>
    <property type="match status" value="1"/>
</dbReference>
<dbReference type="InterPro" id="IPR035466">
    <property type="entry name" value="GlmS/AgaS_SIS"/>
</dbReference>
<evidence type="ECO:0000256" key="4">
    <source>
        <dbReference type="ARBA" id="ARBA00022737"/>
    </source>
</evidence>
<name>W4LX83_ENTF1</name>
<dbReference type="CDD" id="cd05008">
    <property type="entry name" value="SIS_GlmS_GlmD_1"/>
    <property type="match status" value="1"/>
</dbReference>
<dbReference type="CDD" id="cd05009">
    <property type="entry name" value="SIS_GlmS_GlmD_2"/>
    <property type="match status" value="1"/>
</dbReference>
<feature type="non-terminal residue" evidence="7">
    <location>
        <position position="1"/>
    </location>
</feature>
<dbReference type="EMBL" id="AZHW01000136">
    <property type="protein sequence ID" value="ETX02513.1"/>
    <property type="molecule type" value="Genomic_DNA"/>
</dbReference>
<dbReference type="InterPro" id="IPR001347">
    <property type="entry name" value="SIS_dom"/>
</dbReference>
<dbReference type="GO" id="GO:0097367">
    <property type="term" value="F:carbohydrate derivative binding"/>
    <property type="evidence" value="ECO:0007669"/>
    <property type="project" value="InterPro"/>
</dbReference>
<dbReference type="PANTHER" id="PTHR10937:SF0">
    <property type="entry name" value="GLUTAMINE--FRUCTOSE-6-PHOSPHATE TRANSAMINASE (ISOMERIZING)"/>
    <property type="match status" value="1"/>
</dbReference>
<dbReference type="GO" id="GO:0006047">
    <property type="term" value="P:UDP-N-acetylglucosamine metabolic process"/>
    <property type="evidence" value="ECO:0007669"/>
    <property type="project" value="TreeGrafter"/>
</dbReference>
<dbReference type="AlphaFoldDB" id="W4LX83"/>
<dbReference type="FunFam" id="3.40.50.10490:FF:000001">
    <property type="entry name" value="Glutamine--fructose-6-phosphate aminotransferase [isomerizing]"/>
    <property type="match status" value="1"/>
</dbReference>
<comment type="caution">
    <text evidence="7">The sequence shown here is derived from an EMBL/GenBank/DDBJ whole genome shotgun (WGS) entry which is preliminary data.</text>
</comment>
<dbReference type="InterPro" id="IPR035490">
    <property type="entry name" value="GlmS/FrlB_SIS"/>
</dbReference>
<organism evidence="7 8">
    <name type="scientific">Entotheonella factor</name>
    <dbReference type="NCBI Taxonomy" id="1429438"/>
    <lineage>
        <taxon>Bacteria</taxon>
        <taxon>Pseudomonadati</taxon>
        <taxon>Nitrospinota/Tectimicrobiota group</taxon>
        <taxon>Candidatus Tectimicrobiota</taxon>
        <taxon>Candidatus Entotheonellia</taxon>
        <taxon>Candidatus Entotheonellales</taxon>
        <taxon>Candidatus Entotheonellaceae</taxon>
        <taxon>Candidatus Entotheonella</taxon>
    </lineage>
</organism>
<dbReference type="EC" id="2.6.1.16" evidence="2"/>
<dbReference type="PROSITE" id="PS51464">
    <property type="entry name" value="SIS"/>
    <property type="match status" value="2"/>
</dbReference>
<dbReference type="SUPFAM" id="SSF53697">
    <property type="entry name" value="SIS domain"/>
    <property type="match status" value="1"/>
</dbReference>
<evidence type="ECO:0000256" key="3">
    <source>
        <dbReference type="ARBA" id="ARBA00016090"/>
    </source>
</evidence>
<dbReference type="InterPro" id="IPR005855">
    <property type="entry name" value="GFAT"/>
</dbReference>
<protein>
    <recommendedName>
        <fullName evidence="3">Glutamine--fructose-6-phosphate aminotransferase [isomerizing]</fullName>
        <ecNumber evidence="2">2.6.1.16</ecNumber>
    </recommendedName>
</protein>
<dbReference type="Proteomes" id="UP000019141">
    <property type="component" value="Unassembled WGS sequence"/>
</dbReference>
<dbReference type="PANTHER" id="PTHR10937">
    <property type="entry name" value="GLUCOSAMINE--FRUCTOSE-6-PHOSPHATE AMINOTRANSFERASE, ISOMERIZING"/>
    <property type="match status" value="1"/>
</dbReference>
<gene>
    <name evidence="7" type="ORF">ETSY1_03300</name>
</gene>
<feature type="domain" description="SIS" evidence="6">
    <location>
        <begin position="83"/>
        <end position="222"/>
    </location>
</feature>
<dbReference type="InterPro" id="IPR046348">
    <property type="entry name" value="SIS_dom_sf"/>
</dbReference>
<dbReference type="NCBIfam" id="NF001484">
    <property type="entry name" value="PRK00331.1"/>
    <property type="match status" value="1"/>
</dbReference>
<sequence>VYLEDNDVVQVTRQGFAIDTLADEQVERDTQRIEWEADAAELNDYPHFMLKEIFEQPETIRNALRGRLVHSEGMAHLGGLDNVIDRLKEAQRLLMISCGTSYYAGMYGRYVFEKLTDLVVDVEIASELRYRNTNDRPGTAVLAISQSGETADTIAALREAERKGALLLGLVNVVGSTISRMTEAGVYNHAGPEIGVASTKIFTSQCCILATIALLLGRFKHLSVTDGMEIVAGLEKLPLQIESVLQQADRIRAIAASYARYESCLFIGRKYNYPIALEGALKLKEVSYVHAEGCAAGEMKHGFIAMIDEDFPTVCLATHDTTYEKMLSNMQEIKSRRGPLLAIVTEGDHEAAALADDVIFTPPNLDFLQPIPAAVALQLFAYYSAMARGCEIDQPRNLAKSVTVE</sequence>
<comment type="catalytic activity">
    <reaction evidence="1">
        <text>D-fructose 6-phosphate + L-glutamine = D-glucosamine 6-phosphate + L-glutamate</text>
        <dbReference type="Rhea" id="RHEA:13237"/>
        <dbReference type="ChEBI" id="CHEBI:29985"/>
        <dbReference type="ChEBI" id="CHEBI:58359"/>
        <dbReference type="ChEBI" id="CHEBI:58725"/>
        <dbReference type="ChEBI" id="CHEBI:61527"/>
        <dbReference type="EC" id="2.6.1.16"/>
    </reaction>
</comment>
<dbReference type="GO" id="GO:0005829">
    <property type="term" value="C:cytosol"/>
    <property type="evidence" value="ECO:0007669"/>
    <property type="project" value="TreeGrafter"/>
</dbReference>
<reference evidence="7 8" key="1">
    <citation type="journal article" date="2014" name="Nature">
        <title>An environmental bacterial taxon with a large and distinct metabolic repertoire.</title>
        <authorList>
            <person name="Wilson M.C."/>
            <person name="Mori T."/>
            <person name="Ruckert C."/>
            <person name="Uria A.R."/>
            <person name="Helf M.J."/>
            <person name="Takada K."/>
            <person name="Gernert C."/>
            <person name="Steffens U.A."/>
            <person name="Heycke N."/>
            <person name="Schmitt S."/>
            <person name="Rinke C."/>
            <person name="Helfrich E.J."/>
            <person name="Brachmann A.O."/>
            <person name="Gurgui C."/>
            <person name="Wakimoto T."/>
            <person name="Kracht M."/>
            <person name="Crusemann M."/>
            <person name="Hentschel U."/>
            <person name="Abe I."/>
            <person name="Matsunaga S."/>
            <person name="Kalinowski J."/>
            <person name="Takeyama H."/>
            <person name="Piel J."/>
        </authorList>
    </citation>
    <scope>NUCLEOTIDE SEQUENCE [LARGE SCALE GENOMIC DNA]</scope>
    <source>
        <strain evidence="8">TSY1</strain>
    </source>
</reference>
<evidence type="ECO:0000256" key="1">
    <source>
        <dbReference type="ARBA" id="ARBA00001031"/>
    </source>
</evidence>
<dbReference type="GO" id="GO:0006487">
    <property type="term" value="P:protein N-linked glycosylation"/>
    <property type="evidence" value="ECO:0007669"/>
    <property type="project" value="TreeGrafter"/>
</dbReference>
<keyword evidence="4" id="KW-0677">Repeat</keyword>
<keyword evidence="8" id="KW-1185">Reference proteome</keyword>
<proteinExistence type="predicted"/>
<dbReference type="Pfam" id="PF01380">
    <property type="entry name" value="SIS"/>
    <property type="match status" value="2"/>
</dbReference>
<dbReference type="PATRIC" id="fig|1429438.4.peg.816"/>
<keyword evidence="5" id="KW-0315">Glutamine amidotransferase</keyword>
<dbReference type="Gene3D" id="3.40.50.10490">
    <property type="entry name" value="Glucose-6-phosphate isomerase like protein, domain 1"/>
    <property type="match status" value="2"/>
</dbReference>
<dbReference type="HOGENOM" id="CLU_678827_0_0_7"/>
<evidence type="ECO:0000313" key="7">
    <source>
        <dbReference type="EMBL" id="ETX02513.1"/>
    </source>
</evidence>
<feature type="domain" description="SIS" evidence="6">
    <location>
        <begin position="254"/>
        <end position="395"/>
    </location>
</feature>
<evidence type="ECO:0000256" key="5">
    <source>
        <dbReference type="ARBA" id="ARBA00022962"/>
    </source>
</evidence>
<evidence type="ECO:0000256" key="2">
    <source>
        <dbReference type="ARBA" id="ARBA00012916"/>
    </source>
</evidence>
<dbReference type="GO" id="GO:0006002">
    <property type="term" value="P:fructose 6-phosphate metabolic process"/>
    <property type="evidence" value="ECO:0007669"/>
    <property type="project" value="TreeGrafter"/>
</dbReference>
<dbReference type="GO" id="GO:0004360">
    <property type="term" value="F:glutamine-fructose-6-phosphate transaminase (isomerizing) activity"/>
    <property type="evidence" value="ECO:0007669"/>
    <property type="project" value="UniProtKB-EC"/>
</dbReference>
<accession>W4LX83</accession>